<dbReference type="InterPro" id="IPR018392">
    <property type="entry name" value="LysM"/>
</dbReference>
<proteinExistence type="evidence at transcript level"/>
<dbReference type="CDD" id="cd00118">
    <property type="entry name" value="LysM"/>
    <property type="match status" value="1"/>
</dbReference>
<dbReference type="SMART" id="SM00257">
    <property type="entry name" value="LysM"/>
    <property type="match status" value="1"/>
</dbReference>
<sequence length="300" mass="33021">MLRNVRSYENADDMFSSTYLPHPFTRSSEVEDVLQMEILTRLSRNTVQRFDNSIEAKVEPGDTLQAIALRFHCSIADIKRLNKIDKENEIHAHKVVKIPVTVHNVLLDNFPIVHTSGNSSPEIVKNTAGSYSNEGSPGSSSGLSSLIRNPLQENEAILSEKLMVASVNASTAVSSSETKCKESVNINDIILNSTLKANIINKDPDITTNSHTDAAAPLITDTLDVNTDVLNMHRIRGPSLRAINWSGSDCDMSWVCLFIFILTLCFVIPLVYVVYIAEHVHHNVTGVSGSLTLQAGMINH</sequence>
<keyword evidence="2" id="KW-0472">Membrane</keyword>
<dbReference type="SUPFAM" id="SSF54106">
    <property type="entry name" value="LysM domain"/>
    <property type="match status" value="1"/>
</dbReference>
<dbReference type="PANTHER" id="PTHR20932">
    <property type="entry name" value="LYSM AND PUTATIVE PEPTIDOGLYCAN-BINDING DOMAIN-CONTAINING PROTEIN"/>
    <property type="match status" value="1"/>
</dbReference>
<reference evidence="4" key="1">
    <citation type="journal article" date="2010" name="BMC Genomics">
        <title>An insight into the sialome of Glossina morsitans morsitans.</title>
        <authorList>
            <person name="Alves-Silva J."/>
            <person name="Ribeiro J.M."/>
            <person name="Van Den Abbeele J."/>
            <person name="Attardo G."/>
            <person name="Hao Z."/>
            <person name="Haines L.R."/>
            <person name="Soares M.B."/>
            <person name="Berriman M."/>
            <person name="Aksoy S."/>
            <person name="Lehane M.J."/>
        </authorList>
    </citation>
    <scope>NUCLEOTIDE SEQUENCE</scope>
    <source>
        <tissue evidence="4">Salivary gland</tissue>
    </source>
</reference>
<dbReference type="PROSITE" id="PS51782">
    <property type="entry name" value="LYSM"/>
    <property type="match status" value="1"/>
</dbReference>
<protein>
    <submittedName>
        <fullName evidence="4">Putative peptidoglycan-binding protein</fullName>
    </submittedName>
</protein>
<keyword evidence="2" id="KW-0812">Transmembrane</keyword>
<dbReference type="EMBL" id="EZ423635">
    <property type="protein sequence ID" value="ADD19911.1"/>
    <property type="molecule type" value="mRNA"/>
</dbReference>
<feature type="domain" description="LysM" evidence="3">
    <location>
        <begin position="54"/>
        <end position="98"/>
    </location>
</feature>
<feature type="region of interest" description="Disordered" evidence="1">
    <location>
        <begin position="118"/>
        <end position="144"/>
    </location>
</feature>
<evidence type="ECO:0000256" key="2">
    <source>
        <dbReference type="SAM" id="Phobius"/>
    </source>
</evidence>
<feature type="transmembrane region" description="Helical" evidence="2">
    <location>
        <begin position="252"/>
        <end position="275"/>
    </location>
</feature>
<keyword evidence="2" id="KW-1133">Transmembrane helix</keyword>
<evidence type="ECO:0000256" key="1">
    <source>
        <dbReference type="SAM" id="MobiDB-lite"/>
    </source>
</evidence>
<dbReference type="AlphaFoldDB" id="D3TQD3"/>
<feature type="compositionally biased region" description="Low complexity" evidence="1">
    <location>
        <begin position="129"/>
        <end position="144"/>
    </location>
</feature>
<evidence type="ECO:0000313" key="4">
    <source>
        <dbReference type="EMBL" id="ADD19911.1"/>
    </source>
</evidence>
<dbReference type="Pfam" id="PF01476">
    <property type="entry name" value="LysM"/>
    <property type="match status" value="1"/>
</dbReference>
<dbReference type="InterPro" id="IPR036779">
    <property type="entry name" value="LysM_dom_sf"/>
</dbReference>
<dbReference type="Gene3D" id="3.10.350.10">
    <property type="entry name" value="LysM domain"/>
    <property type="match status" value="1"/>
</dbReference>
<organism evidence="4">
    <name type="scientific">Glossina morsitans morsitans</name>
    <name type="common">Savannah tsetse fly</name>
    <dbReference type="NCBI Taxonomy" id="37546"/>
    <lineage>
        <taxon>Eukaryota</taxon>
        <taxon>Metazoa</taxon>
        <taxon>Ecdysozoa</taxon>
        <taxon>Arthropoda</taxon>
        <taxon>Hexapoda</taxon>
        <taxon>Insecta</taxon>
        <taxon>Pterygota</taxon>
        <taxon>Neoptera</taxon>
        <taxon>Endopterygota</taxon>
        <taxon>Diptera</taxon>
        <taxon>Brachycera</taxon>
        <taxon>Muscomorpha</taxon>
        <taxon>Hippoboscoidea</taxon>
        <taxon>Glossinidae</taxon>
        <taxon>Glossina</taxon>
    </lineage>
</organism>
<dbReference type="InterPro" id="IPR045030">
    <property type="entry name" value="LYSM1-4"/>
</dbReference>
<accession>D3TQD3</accession>
<evidence type="ECO:0000259" key="3">
    <source>
        <dbReference type="PROSITE" id="PS51782"/>
    </source>
</evidence>
<reference evidence="4" key="2">
    <citation type="submission" date="2010-01" db="EMBL/GenBank/DDBJ databases">
        <authorList>
            <consortium name="International Glossina Genome Initiative"/>
            <person name="da Silva J."/>
            <person name="Ribeiro J.M.C."/>
            <person name="Abbeele J.V."/>
            <person name="Attardo G."/>
            <person name="Hao Z."/>
            <person name="Haines L.R."/>
            <person name="Soares M.B."/>
            <person name="Berriman M."/>
            <person name="Aksoy S."/>
            <person name="Lehane M.J."/>
        </authorList>
    </citation>
    <scope>NUCLEOTIDE SEQUENCE</scope>
    <source>
        <tissue evidence="4">Salivary gland</tissue>
    </source>
</reference>
<name>D3TQD3_GLOMM</name>
<dbReference type="PANTHER" id="PTHR20932:SF13">
    <property type="entry name" value="LD36653P"/>
    <property type="match status" value="1"/>
</dbReference>